<keyword evidence="3" id="KW-1185">Reference proteome</keyword>
<dbReference type="AlphaFoldDB" id="A0AAN9I4N3"/>
<comment type="caution">
    <text evidence="2">The sequence shown here is derived from an EMBL/GenBank/DDBJ whole genome shotgun (WGS) entry which is preliminary data.</text>
</comment>
<feature type="domain" description="SNF2 N-terminal" evidence="1">
    <location>
        <begin position="1"/>
        <end position="76"/>
    </location>
</feature>
<gene>
    <name evidence="2" type="ORF">RIF29_26141</name>
</gene>
<evidence type="ECO:0000313" key="2">
    <source>
        <dbReference type="EMBL" id="KAK7260246.1"/>
    </source>
</evidence>
<name>A0AAN9I4N3_CROPI</name>
<dbReference type="GO" id="GO:0005524">
    <property type="term" value="F:ATP binding"/>
    <property type="evidence" value="ECO:0007669"/>
    <property type="project" value="InterPro"/>
</dbReference>
<dbReference type="Pfam" id="PF00176">
    <property type="entry name" value="SNF2-rel_dom"/>
    <property type="match status" value="1"/>
</dbReference>
<dbReference type="PANTHER" id="PTHR10799">
    <property type="entry name" value="SNF2/RAD54 HELICASE FAMILY"/>
    <property type="match status" value="1"/>
</dbReference>
<accession>A0AAN9I4N3</accession>
<dbReference type="SUPFAM" id="SSF52540">
    <property type="entry name" value="P-loop containing nucleoside triphosphate hydrolases"/>
    <property type="match status" value="1"/>
</dbReference>
<organism evidence="2 3">
    <name type="scientific">Crotalaria pallida</name>
    <name type="common">Smooth rattlebox</name>
    <name type="synonym">Crotalaria striata</name>
    <dbReference type="NCBI Taxonomy" id="3830"/>
    <lineage>
        <taxon>Eukaryota</taxon>
        <taxon>Viridiplantae</taxon>
        <taxon>Streptophyta</taxon>
        <taxon>Embryophyta</taxon>
        <taxon>Tracheophyta</taxon>
        <taxon>Spermatophyta</taxon>
        <taxon>Magnoliopsida</taxon>
        <taxon>eudicotyledons</taxon>
        <taxon>Gunneridae</taxon>
        <taxon>Pentapetalae</taxon>
        <taxon>rosids</taxon>
        <taxon>fabids</taxon>
        <taxon>Fabales</taxon>
        <taxon>Fabaceae</taxon>
        <taxon>Papilionoideae</taxon>
        <taxon>50 kb inversion clade</taxon>
        <taxon>genistoids sensu lato</taxon>
        <taxon>core genistoids</taxon>
        <taxon>Crotalarieae</taxon>
        <taxon>Crotalaria</taxon>
    </lineage>
</organism>
<dbReference type="InterPro" id="IPR038718">
    <property type="entry name" value="SNF2-like_sf"/>
</dbReference>
<dbReference type="EMBL" id="JAYWIO010000005">
    <property type="protein sequence ID" value="KAK7260246.1"/>
    <property type="molecule type" value="Genomic_DNA"/>
</dbReference>
<reference evidence="2 3" key="1">
    <citation type="submission" date="2024-01" db="EMBL/GenBank/DDBJ databases">
        <title>The genomes of 5 underutilized Papilionoideae crops provide insights into root nodulation and disease resistanc.</title>
        <authorList>
            <person name="Yuan L."/>
        </authorList>
    </citation>
    <scope>NUCLEOTIDE SEQUENCE [LARGE SCALE GENOMIC DNA]</scope>
    <source>
        <strain evidence="2">ZHUSHIDOU_FW_LH</strain>
        <tissue evidence="2">Leaf</tissue>
    </source>
</reference>
<sequence length="152" mass="17526">MGLGKTVQVLALIAYLMEFMGNYGPHLIIVPNAVLVNWKSELYNWLPSVSCIFYVGMKDQRSELFSQEVSAMKFNVAFIHHHDYGSAHCAFPSTRSYLRKTTTIEQHRGLGYCFSTDFFTIKQGRGNPKMRRLNLKKCISDLPESREERLKK</sequence>
<protein>
    <recommendedName>
        <fullName evidence="1">SNF2 N-terminal domain-containing protein</fullName>
    </recommendedName>
</protein>
<proteinExistence type="predicted"/>
<evidence type="ECO:0000259" key="1">
    <source>
        <dbReference type="Pfam" id="PF00176"/>
    </source>
</evidence>
<dbReference type="Gene3D" id="3.40.50.10810">
    <property type="entry name" value="Tandem AAA-ATPase domain"/>
    <property type="match status" value="1"/>
</dbReference>
<dbReference type="InterPro" id="IPR027417">
    <property type="entry name" value="P-loop_NTPase"/>
</dbReference>
<evidence type="ECO:0000313" key="3">
    <source>
        <dbReference type="Proteomes" id="UP001372338"/>
    </source>
</evidence>
<dbReference type="Proteomes" id="UP001372338">
    <property type="component" value="Unassembled WGS sequence"/>
</dbReference>
<dbReference type="InterPro" id="IPR000330">
    <property type="entry name" value="SNF2_N"/>
</dbReference>